<dbReference type="AlphaFoldDB" id="X1DR62"/>
<organism evidence="1">
    <name type="scientific">marine sediment metagenome</name>
    <dbReference type="NCBI Taxonomy" id="412755"/>
    <lineage>
        <taxon>unclassified sequences</taxon>
        <taxon>metagenomes</taxon>
        <taxon>ecological metagenomes</taxon>
    </lineage>
</organism>
<dbReference type="EMBL" id="BARU01001963">
    <property type="protein sequence ID" value="GAH22667.1"/>
    <property type="molecule type" value="Genomic_DNA"/>
</dbReference>
<gene>
    <name evidence="1" type="ORF">S03H2_04842</name>
</gene>
<comment type="caution">
    <text evidence="1">The sequence shown here is derived from an EMBL/GenBank/DDBJ whole genome shotgun (WGS) entry which is preliminary data.</text>
</comment>
<sequence>NATKLFYEKKMDEAIDELKKAIDIYPKYKEALDILEELGLLDELNIENE</sequence>
<evidence type="ECO:0000313" key="1">
    <source>
        <dbReference type="EMBL" id="GAH22667.1"/>
    </source>
</evidence>
<reference evidence="1" key="1">
    <citation type="journal article" date="2014" name="Front. Microbiol.">
        <title>High frequency of phylogenetically diverse reductive dehalogenase-homologous genes in deep subseafloor sedimentary metagenomes.</title>
        <authorList>
            <person name="Kawai M."/>
            <person name="Futagami T."/>
            <person name="Toyoda A."/>
            <person name="Takaki Y."/>
            <person name="Nishi S."/>
            <person name="Hori S."/>
            <person name="Arai W."/>
            <person name="Tsubouchi T."/>
            <person name="Morono Y."/>
            <person name="Uchiyama I."/>
            <person name="Ito T."/>
            <person name="Fujiyama A."/>
            <person name="Inagaki F."/>
            <person name="Takami H."/>
        </authorList>
    </citation>
    <scope>NUCLEOTIDE SEQUENCE</scope>
    <source>
        <strain evidence="1">Expedition CK06-06</strain>
    </source>
</reference>
<feature type="non-terminal residue" evidence="1">
    <location>
        <position position="1"/>
    </location>
</feature>
<proteinExistence type="predicted"/>
<protein>
    <submittedName>
        <fullName evidence="1">Uncharacterized protein</fullName>
    </submittedName>
</protein>
<accession>X1DR62</accession>
<name>X1DR62_9ZZZZ</name>